<evidence type="ECO:0000313" key="2">
    <source>
        <dbReference type="EMBL" id="EHK54694.1"/>
    </source>
</evidence>
<organism evidence="2 3">
    <name type="scientific">Mesorhizobium alhagi CCNWXJ12-2</name>
    <dbReference type="NCBI Taxonomy" id="1107882"/>
    <lineage>
        <taxon>Bacteria</taxon>
        <taxon>Pseudomonadati</taxon>
        <taxon>Pseudomonadota</taxon>
        <taxon>Alphaproteobacteria</taxon>
        <taxon>Hyphomicrobiales</taxon>
        <taxon>Phyllobacteriaceae</taxon>
        <taxon>Allomesorhizobium</taxon>
    </lineage>
</organism>
<name>H0HX97_9HYPH</name>
<protein>
    <submittedName>
        <fullName evidence="2">Uncharacterized protein</fullName>
    </submittedName>
</protein>
<accession>H0HX97</accession>
<sequence>MGTGLRKTCADGKTQTVEPMFESIGVRLKFFWLTTGPNVTSARKKRISVPNSPGVVNWQSSERNGSRPASTTSASW</sequence>
<dbReference type="AlphaFoldDB" id="H0HX97"/>
<dbReference type="Proteomes" id="UP000003250">
    <property type="component" value="Unassembled WGS sequence"/>
</dbReference>
<proteinExistence type="predicted"/>
<gene>
    <name evidence="2" type="ORF">MAXJ12_24082</name>
</gene>
<evidence type="ECO:0000256" key="1">
    <source>
        <dbReference type="SAM" id="MobiDB-lite"/>
    </source>
</evidence>
<feature type="compositionally biased region" description="Polar residues" evidence="1">
    <location>
        <begin position="57"/>
        <end position="76"/>
    </location>
</feature>
<keyword evidence="3" id="KW-1185">Reference proteome</keyword>
<reference evidence="2 3" key="1">
    <citation type="journal article" date="2012" name="J. Bacteriol.">
        <title>Draft Genome Sequence of Mesorhizobium alhagi CCNWXJ12-2T, a Novel Salt-Resistant Species Isolated from the Desert of Northwestern China.</title>
        <authorList>
            <person name="Zhou M."/>
            <person name="Chen W."/>
            <person name="Chen H."/>
            <person name="Wei G."/>
        </authorList>
    </citation>
    <scope>NUCLEOTIDE SEQUENCE [LARGE SCALE GENOMIC DNA]</scope>
    <source>
        <strain evidence="2 3">CCNWXJ12-2</strain>
    </source>
</reference>
<dbReference type="EMBL" id="AHAM01000204">
    <property type="protein sequence ID" value="EHK54694.1"/>
    <property type="molecule type" value="Genomic_DNA"/>
</dbReference>
<evidence type="ECO:0000313" key="3">
    <source>
        <dbReference type="Proteomes" id="UP000003250"/>
    </source>
</evidence>
<feature type="region of interest" description="Disordered" evidence="1">
    <location>
        <begin position="49"/>
        <end position="76"/>
    </location>
</feature>